<evidence type="ECO:0008006" key="7">
    <source>
        <dbReference type="Google" id="ProtNLM"/>
    </source>
</evidence>
<evidence type="ECO:0000256" key="2">
    <source>
        <dbReference type="ARBA" id="ARBA00022801"/>
    </source>
</evidence>
<dbReference type="InterPro" id="IPR001559">
    <property type="entry name" value="Phosphotriesterase"/>
</dbReference>
<dbReference type="Gene3D" id="3.20.20.140">
    <property type="entry name" value="Metal-dependent hydrolases"/>
    <property type="match status" value="1"/>
</dbReference>
<dbReference type="GO" id="GO:0016787">
    <property type="term" value="F:hydrolase activity"/>
    <property type="evidence" value="ECO:0007669"/>
    <property type="project" value="UniProtKB-KW"/>
</dbReference>
<evidence type="ECO:0000256" key="4">
    <source>
        <dbReference type="PROSITE-ProRule" id="PRU00679"/>
    </source>
</evidence>
<dbReference type="GO" id="GO:0008270">
    <property type="term" value="F:zinc ion binding"/>
    <property type="evidence" value="ECO:0007669"/>
    <property type="project" value="InterPro"/>
</dbReference>
<sequence>MTKVGGNAVVDASPVPLRGDVQLIRQASEATGVHVIVCTGLYYEKGRPQKYLEMDENAVYQMCKDEVEHGIGDTGIYPGFLKCGMSSLGPGSDIPACEWATLRALARLSAETGLSLHVHTAVPMTPEQVISVAKCALDAGVSPDRLNMMHLDQYLRVPYVMDDYIRNFEQTRTVNIDLQCKILDMGCTIGFDSWDSLVSILPDNNDRLKALVELIRRGYAGQIVLGHDVSDKSHSASFGYTGFTGFAVNALPTLRAMSDIVSDADIRKLVCDNPARLLAFDIP</sequence>
<comment type="caution">
    <text evidence="5">The sequence shown here is derived from an EMBL/GenBank/DDBJ whole genome shotgun (WGS) entry which is preliminary data.</text>
</comment>
<reference evidence="5" key="1">
    <citation type="submission" date="2009-07" db="EMBL/GenBank/DDBJ databases">
        <authorList>
            <person name="Weinstock G."/>
            <person name="Sodergren E."/>
            <person name="Clifton S."/>
            <person name="Fulton L."/>
            <person name="Fulton B."/>
            <person name="Courtney L."/>
            <person name="Fronick C."/>
            <person name="Harrison M."/>
            <person name="Strong C."/>
            <person name="Farmer C."/>
            <person name="Delahaunty K."/>
            <person name="Markovic C."/>
            <person name="Hall O."/>
            <person name="Minx P."/>
            <person name="Tomlinson C."/>
            <person name="Mitreva M."/>
            <person name="Nelson J."/>
            <person name="Hou S."/>
            <person name="Wollam A."/>
            <person name="Pepin K.H."/>
            <person name="Johnson M."/>
            <person name="Bhonagiri V."/>
            <person name="Nash W.E."/>
            <person name="Warren W."/>
            <person name="Chinwalla A."/>
            <person name="Mardis E.R."/>
            <person name="Wilson R.K."/>
        </authorList>
    </citation>
    <scope>NUCLEOTIDE SEQUENCE [LARGE SCALE GENOMIC DNA]</scope>
    <source>
        <strain evidence="5">DSM 14469</strain>
    </source>
</reference>
<protein>
    <recommendedName>
        <fullName evidence="7">Phosphotriesterase family protein</fullName>
    </recommendedName>
</protein>
<dbReference type="SUPFAM" id="SSF51556">
    <property type="entry name" value="Metallo-dependent hydrolases"/>
    <property type="match status" value="1"/>
</dbReference>
<comment type="similarity">
    <text evidence="4">Belongs to the metallo-dependent hydrolases superfamily. Phosphotriesterase family.</text>
</comment>
<dbReference type="STRING" id="168384.SAMN05660368_00553"/>
<dbReference type="eggNOG" id="COG1735">
    <property type="taxonomic scope" value="Bacteria"/>
</dbReference>
<dbReference type="PANTHER" id="PTHR10819:SF3">
    <property type="entry name" value="PHOSPHOTRIESTERASE-RELATED PROTEIN"/>
    <property type="match status" value="1"/>
</dbReference>
<keyword evidence="6" id="KW-1185">Reference proteome</keyword>
<dbReference type="PROSITE" id="PS51347">
    <property type="entry name" value="PHOSPHOTRIESTERASE_2"/>
    <property type="match status" value="1"/>
</dbReference>
<gene>
    <name evidence="5" type="ORF">BRYFOR_06091</name>
</gene>
<evidence type="ECO:0000256" key="1">
    <source>
        <dbReference type="ARBA" id="ARBA00022723"/>
    </source>
</evidence>
<keyword evidence="2" id="KW-0378">Hydrolase</keyword>
<dbReference type="PANTHER" id="PTHR10819">
    <property type="entry name" value="PHOSPHOTRIESTERASE-RELATED"/>
    <property type="match status" value="1"/>
</dbReference>
<evidence type="ECO:0000313" key="5">
    <source>
        <dbReference type="EMBL" id="EET61899.1"/>
    </source>
</evidence>
<proteinExistence type="inferred from homology"/>
<dbReference type="RefSeq" id="WP_006860888.1">
    <property type="nucleotide sequence ID" value="NZ_ACCL02000004.1"/>
</dbReference>
<dbReference type="OrthoDB" id="105927at2"/>
<evidence type="ECO:0000313" key="6">
    <source>
        <dbReference type="Proteomes" id="UP000005561"/>
    </source>
</evidence>
<organism evidence="5 6">
    <name type="scientific">Marvinbryantia formatexigens DSM 14469</name>
    <dbReference type="NCBI Taxonomy" id="478749"/>
    <lineage>
        <taxon>Bacteria</taxon>
        <taxon>Bacillati</taxon>
        <taxon>Bacillota</taxon>
        <taxon>Clostridia</taxon>
        <taxon>Lachnospirales</taxon>
        <taxon>Lachnospiraceae</taxon>
        <taxon>Marvinbryantia</taxon>
    </lineage>
</organism>
<dbReference type="Proteomes" id="UP000005561">
    <property type="component" value="Unassembled WGS sequence"/>
</dbReference>
<dbReference type="InterPro" id="IPR032466">
    <property type="entry name" value="Metal_Hydrolase"/>
</dbReference>
<name>C6LBU5_9FIRM</name>
<feature type="modified residue" description="N6-carboxylysine" evidence="3 4">
    <location>
        <position position="82"/>
    </location>
</feature>
<dbReference type="EMBL" id="ACCL02000004">
    <property type="protein sequence ID" value="EET61899.1"/>
    <property type="molecule type" value="Genomic_DNA"/>
</dbReference>
<keyword evidence="1" id="KW-0479">Metal-binding</keyword>
<dbReference type="AlphaFoldDB" id="C6LBU5"/>
<dbReference type="Pfam" id="PF02126">
    <property type="entry name" value="PTE"/>
    <property type="match status" value="1"/>
</dbReference>
<evidence type="ECO:0000256" key="3">
    <source>
        <dbReference type="PIRSR" id="PIRSR601559-50"/>
    </source>
</evidence>
<accession>C6LBU5</accession>